<keyword evidence="5 6" id="KW-0648">Protein biosynthesis</keyword>
<evidence type="ECO:0000313" key="10">
    <source>
        <dbReference type="Proteomes" id="UP000279259"/>
    </source>
</evidence>
<keyword evidence="4 6" id="KW-0694">RNA-binding</keyword>
<dbReference type="Gene3D" id="4.10.860.10">
    <property type="entry name" value="UVR domain"/>
    <property type="match status" value="1"/>
</dbReference>
<evidence type="ECO:0000256" key="7">
    <source>
        <dbReference type="SAM" id="MobiDB-lite"/>
    </source>
</evidence>
<comment type="function">
    <text evidence="6">RNA-binding component of the eukaryotic translation initiation factor 3 (eIF-3) complex, which is involved in protein synthesis of a specialized repertoire of mRNAs and, together with other initiation factors, stimulates binding of mRNA and methionyl-tRNAi to the 40S ribosome. The eIF-3 complex specifically targets and initiates translation of a subset of mRNAs involved in cell proliferation.</text>
</comment>
<feature type="compositionally biased region" description="Basic and acidic residues" evidence="7">
    <location>
        <begin position="796"/>
        <end position="853"/>
    </location>
</feature>
<keyword evidence="2 6" id="KW-0963">Cytoplasm</keyword>
<name>A0A427YCI4_9TREE</name>
<feature type="compositionally biased region" description="Basic and acidic residues" evidence="7">
    <location>
        <begin position="761"/>
        <end position="788"/>
    </location>
</feature>
<comment type="caution">
    <text evidence="9">The sequence shown here is derived from an EMBL/GenBank/DDBJ whole genome shotgun (WGS) entry which is preliminary data.</text>
</comment>
<keyword evidence="3 6" id="KW-0396">Initiation factor</keyword>
<feature type="domain" description="PCI" evidence="8">
    <location>
        <begin position="315"/>
        <end position="491"/>
    </location>
</feature>
<evidence type="ECO:0000256" key="2">
    <source>
        <dbReference type="ARBA" id="ARBA00022490"/>
    </source>
</evidence>
<reference evidence="9 10" key="1">
    <citation type="submission" date="2018-11" db="EMBL/GenBank/DDBJ databases">
        <title>Genome sequence of Saitozyma podzolica DSM 27192.</title>
        <authorList>
            <person name="Aliyu H."/>
            <person name="Gorte O."/>
            <person name="Ochsenreither K."/>
        </authorList>
    </citation>
    <scope>NUCLEOTIDE SEQUENCE [LARGE SCALE GENOMIC DNA]</scope>
    <source>
        <strain evidence="9 10">DSM 27192</strain>
    </source>
</reference>
<evidence type="ECO:0000313" key="9">
    <source>
        <dbReference type="EMBL" id="RSH88773.1"/>
    </source>
</evidence>
<keyword evidence="10" id="KW-1185">Reference proteome</keyword>
<evidence type="ECO:0000256" key="3">
    <source>
        <dbReference type="ARBA" id="ARBA00022540"/>
    </source>
</evidence>
<evidence type="ECO:0000256" key="6">
    <source>
        <dbReference type="HAMAP-Rule" id="MF_03000"/>
    </source>
</evidence>
<protein>
    <recommendedName>
        <fullName evidence="6">Eukaryotic translation initiation factor 3 subunit A</fullName>
        <shortName evidence="6">eIF3a</shortName>
    </recommendedName>
    <alternativeName>
        <fullName evidence="6">Eukaryotic translation initiation factor 3 110 kDa subunit homolog</fullName>
        <shortName evidence="6">eIF3 p110</shortName>
    </alternativeName>
    <alternativeName>
        <fullName evidence="6">Translation initiation factor eIF3, p110 subunit homolog</fullName>
    </alternativeName>
</protein>
<feature type="compositionally biased region" description="Basic and acidic residues" evidence="7">
    <location>
        <begin position="741"/>
        <end position="752"/>
    </location>
</feature>
<feature type="compositionally biased region" description="Low complexity" evidence="7">
    <location>
        <begin position="923"/>
        <end position="933"/>
    </location>
</feature>
<dbReference type="AlphaFoldDB" id="A0A427YCI4"/>
<comment type="subunit">
    <text evidence="6">Component of the eukaryotic translation initiation factor 3 (eIF-3) complex.</text>
</comment>
<dbReference type="PROSITE" id="PS50250">
    <property type="entry name" value="PCI"/>
    <property type="match status" value="1"/>
</dbReference>
<dbReference type="GO" id="GO:0043614">
    <property type="term" value="C:multi-eIF complex"/>
    <property type="evidence" value="ECO:0007669"/>
    <property type="project" value="TreeGrafter"/>
</dbReference>
<dbReference type="GO" id="GO:0033290">
    <property type="term" value="C:eukaryotic 48S preinitiation complex"/>
    <property type="evidence" value="ECO:0007669"/>
    <property type="project" value="UniProtKB-UniRule"/>
</dbReference>
<dbReference type="GO" id="GO:0001732">
    <property type="term" value="P:formation of cytoplasmic translation initiation complex"/>
    <property type="evidence" value="ECO:0007669"/>
    <property type="project" value="UniProtKB-UniRule"/>
</dbReference>
<dbReference type="GO" id="GO:0071540">
    <property type="term" value="C:eukaryotic translation initiation factor 3 complex, eIF3e"/>
    <property type="evidence" value="ECO:0007669"/>
    <property type="project" value="TreeGrafter"/>
</dbReference>
<dbReference type="Gene3D" id="1.25.40.860">
    <property type="match status" value="1"/>
</dbReference>
<feature type="compositionally biased region" description="Low complexity" evidence="7">
    <location>
        <begin position="867"/>
        <end position="884"/>
    </location>
</feature>
<dbReference type="InterPro" id="IPR000717">
    <property type="entry name" value="PCI_dom"/>
</dbReference>
<evidence type="ECO:0000259" key="8">
    <source>
        <dbReference type="PROSITE" id="PS50250"/>
    </source>
</evidence>
<dbReference type="InterPro" id="IPR027512">
    <property type="entry name" value="EIF3A"/>
</dbReference>
<feature type="compositionally biased region" description="Pro residues" evidence="7">
    <location>
        <begin position="905"/>
        <end position="922"/>
    </location>
</feature>
<dbReference type="Proteomes" id="UP000279259">
    <property type="component" value="Unassembled WGS sequence"/>
</dbReference>
<dbReference type="GO" id="GO:0071541">
    <property type="term" value="C:eukaryotic translation initiation factor 3 complex, eIF3m"/>
    <property type="evidence" value="ECO:0007669"/>
    <property type="project" value="TreeGrafter"/>
</dbReference>
<dbReference type="FunFam" id="4.10.860.10:FF:000001">
    <property type="entry name" value="Eukaryotic translation initiation factor 3 subunit A"/>
    <property type="match status" value="1"/>
</dbReference>
<comment type="subcellular location">
    <subcellularLocation>
        <location evidence="1 6">Cytoplasm</location>
    </subcellularLocation>
</comment>
<sequence length="976" mass="109013">MPPIYVKPENALKRSEELLALGTPQSQQQAFENLVEVFQSKRFKHTPVPVLEPIMNKFIDLCVSMSRKSHIRAGLLNYRNAVQSTSIQSIENALNHFIAKAEERLAVATEQAKQEVAALPETPVVDDELPLQPASLLLDTFVDSAGDRERIERRLIAPAQKFCWDAYDICLDVAKGNDRLEVVYQSIAHRAFNFCKVHQRKTDFRRLCEQRLRKDLANAAKYAHQQHAVNLADPETLSRHLDTRFLQLETAVELELWQEAFRSVEDVHGLVAGKKSAKPSMMANYYEKLTQIFKAEGGKQTAVFHAAAWARYFQYAERAGSVPEKASGCVLLSALAVPLGDVESKQRLVALLNLPKMPTRDALVKDAAAKHLRRVPQEIRQLYNILEVDFQPLKASKLLAPVISSLPAEYQSYLPALRDVVLSRLLQELSQVYDTVTLSHVLDLVKPFDGTAWATDMPALEKFLMTAARRGDINASVDHVAQSISFVTKTTDVNRLSNLAVCLYNTIQYLNPAPTTTRAEAFAQAIAQAEEERKAVAQRRQIVTKRRELLEEANARREREETTAKAERQKQIAEENARREKELARQGEIDRLQKQMDATRREEARKLAESLAATGALKIDMSKVEDLDSNEVLALQVQQLDKEKRDLNDRLRIVGKRVDHLERAMRKEERHLLADDYERQKQTDKVSHEQANKVAREIAIAQNQAAKELKERLARMLPDYLEARKEVESQREVEFQQAREAAQRKIEEEKAKFRASVIARRKADRERREQERLREEEEERLAKERAEAEAAAAAQEEQREAEARAEIEKRNAEAAERAAKQRAERDAERAAAAEAARKQREREEEAERRRAERASGGGAYRRPEPPAAAAATSTSPAPVAPTAVKAGGWRDRLAAKQAGGGEPSPASPAGPSPTTSPAPAPAPANGTTSPAPAQGEAAPERGVFRPGRGSWSARGRGGGSTPPTSTRGGAAGGSRW</sequence>
<dbReference type="GO" id="GO:0003729">
    <property type="term" value="F:mRNA binding"/>
    <property type="evidence" value="ECO:0007669"/>
    <property type="project" value="TreeGrafter"/>
</dbReference>
<dbReference type="GO" id="GO:0016282">
    <property type="term" value="C:eukaryotic 43S preinitiation complex"/>
    <property type="evidence" value="ECO:0007669"/>
    <property type="project" value="UniProtKB-UniRule"/>
</dbReference>
<dbReference type="GO" id="GO:0003743">
    <property type="term" value="F:translation initiation factor activity"/>
    <property type="evidence" value="ECO:0007669"/>
    <property type="project" value="UniProtKB-UniRule"/>
</dbReference>
<gene>
    <name evidence="6 9" type="primary">TIF32</name>
    <name evidence="9" type="ORF">EHS25_003001</name>
</gene>
<dbReference type="HAMAP" id="MF_03000">
    <property type="entry name" value="eIF3a"/>
    <property type="match status" value="1"/>
</dbReference>
<dbReference type="PANTHER" id="PTHR14005:SF0">
    <property type="entry name" value="EUKARYOTIC TRANSLATION INITIATION FACTOR 3 SUBUNIT A"/>
    <property type="match status" value="1"/>
</dbReference>
<feature type="region of interest" description="Disordered" evidence="7">
    <location>
        <begin position="554"/>
        <end position="597"/>
    </location>
</feature>
<organism evidence="9 10">
    <name type="scientific">Saitozyma podzolica</name>
    <dbReference type="NCBI Taxonomy" id="1890683"/>
    <lineage>
        <taxon>Eukaryota</taxon>
        <taxon>Fungi</taxon>
        <taxon>Dikarya</taxon>
        <taxon>Basidiomycota</taxon>
        <taxon>Agaricomycotina</taxon>
        <taxon>Tremellomycetes</taxon>
        <taxon>Tremellales</taxon>
        <taxon>Trimorphomycetaceae</taxon>
        <taxon>Saitozyma</taxon>
    </lineage>
</organism>
<dbReference type="SMART" id="SM00088">
    <property type="entry name" value="PINT"/>
    <property type="match status" value="1"/>
</dbReference>
<dbReference type="STRING" id="1890683.A0A427YCI4"/>
<dbReference type="Pfam" id="PF22591">
    <property type="entry name" value="eIF3a_PCI_TPR-like"/>
    <property type="match status" value="1"/>
</dbReference>
<accession>A0A427YCI4</accession>
<proteinExistence type="inferred from homology"/>
<evidence type="ECO:0000256" key="5">
    <source>
        <dbReference type="ARBA" id="ARBA00022917"/>
    </source>
</evidence>
<dbReference type="GO" id="GO:0002188">
    <property type="term" value="P:translation reinitiation"/>
    <property type="evidence" value="ECO:0007669"/>
    <property type="project" value="TreeGrafter"/>
</dbReference>
<dbReference type="InterPro" id="IPR054711">
    <property type="entry name" value="eIF3a_PCI_TPR-like"/>
</dbReference>
<evidence type="ECO:0000256" key="4">
    <source>
        <dbReference type="ARBA" id="ARBA00022884"/>
    </source>
</evidence>
<dbReference type="OrthoDB" id="18884at2759"/>
<dbReference type="PANTHER" id="PTHR14005">
    <property type="entry name" value="EUKARYOTIC TRANSLATION INITIATION FACTOR 3, THETA SUBUNIT"/>
    <property type="match status" value="1"/>
</dbReference>
<comment type="similarity">
    <text evidence="6">Belongs to the eIF-3 subunit A family.</text>
</comment>
<feature type="region of interest" description="Disordered" evidence="7">
    <location>
        <begin position="736"/>
        <end position="976"/>
    </location>
</feature>
<dbReference type="Pfam" id="PF01399">
    <property type="entry name" value="PCI"/>
    <property type="match status" value="1"/>
</dbReference>
<evidence type="ECO:0000256" key="1">
    <source>
        <dbReference type="ARBA" id="ARBA00004496"/>
    </source>
</evidence>
<dbReference type="EMBL" id="RSCD01000016">
    <property type="protein sequence ID" value="RSH88773.1"/>
    <property type="molecule type" value="Genomic_DNA"/>
</dbReference>